<dbReference type="GO" id="GO:0016779">
    <property type="term" value="F:nucleotidyltransferase activity"/>
    <property type="evidence" value="ECO:0007669"/>
    <property type="project" value="UniProtKB-KW"/>
</dbReference>
<sequence>GRVPRHQLGAGGVGGGRGGPGVDRPGFALLAGDLPFLEADHLEVLRRAARERSGAVLVDPRGRVQWLLGVWSTAAVRGALADYTGRSLHGLLGPLQPREVAAEGALARAAFDCDTPEELARAVGEEAVREGDGGHSAPGRR</sequence>
<reference evidence="2" key="1">
    <citation type="journal article" date="2019" name="Int. J. Syst. Evol. Microbiol.">
        <title>The Global Catalogue of Microorganisms (GCM) 10K type strain sequencing project: providing services to taxonomists for standard genome sequencing and annotation.</title>
        <authorList>
            <consortium name="The Broad Institute Genomics Platform"/>
            <consortium name="The Broad Institute Genome Sequencing Center for Infectious Disease"/>
            <person name="Wu L."/>
            <person name="Ma J."/>
        </authorList>
    </citation>
    <scope>NUCLEOTIDE SEQUENCE [LARGE SCALE GENOMIC DNA]</scope>
    <source>
        <strain evidence="2">CCUG 63369</strain>
    </source>
</reference>
<feature type="non-terminal residue" evidence="1">
    <location>
        <position position="1"/>
    </location>
</feature>
<gene>
    <name evidence="1" type="ORF">ACFQZU_17400</name>
</gene>
<accession>A0ABW3BI85</accession>
<dbReference type="Gene3D" id="3.90.550.10">
    <property type="entry name" value="Spore Coat Polysaccharide Biosynthesis Protein SpsA, Chain A"/>
    <property type="match status" value="1"/>
</dbReference>
<dbReference type="EMBL" id="JBHTHR010000727">
    <property type="protein sequence ID" value="MFD0803088.1"/>
    <property type="molecule type" value="Genomic_DNA"/>
</dbReference>
<dbReference type="InterPro" id="IPR029044">
    <property type="entry name" value="Nucleotide-diphossugar_trans"/>
</dbReference>
<comment type="caution">
    <text evidence="1">The sequence shown here is derived from an EMBL/GenBank/DDBJ whole genome shotgun (WGS) entry which is preliminary data.</text>
</comment>
<keyword evidence="1" id="KW-0548">Nucleotidyltransferase</keyword>
<name>A0ABW3BI85_9ACTN</name>
<organism evidence="1 2">
    <name type="scientific">Streptomonospora algeriensis</name>
    <dbReference type="NCBI Taxonomy" id="995084"/>
    <lineage>
        <taxon>Bacteria</taxon>
        <taxon>Bacillati</taxon>
        <taxon>Actinomycetota</taxon>
        <taxon>Actinomycetes</taxon>
        <taxon>Streptosporangiales</taxon>
        <taxon>Nocardiopsidaceae</taxon>
        <taxon>Streptomonospora</taxon>
    </lineage>
</organism>
<proteinExistence type="predicted"/>
<keyword evidence="1" id="KW-0808">Transferase</keyword>
<evidence type="ECO:0000313" key="1">
    <source>
        <dbReference type="EMBL" id="MFD0803088.1"/>
    </source>
</evidence>
<evidence type="ECO:0000313" key="2">
    <source>
        <dbReference type="Proteomes" id="UP001596956"/>
    </source>
</evidence>
<dbReference type="Proteomes" id="UP001596956">
    <property type="component" value="Unassembled WGS sequence"/>
</dbReference>
<keyword evidence="2" id="KW-1185">Reference proteome</keyword>
<protein>
    <submittedName>
        <fullName evidence="1">Molybdenum cofactor guanylyltransferase</fullName>
    </submittedName>
</protein>
<dbReference type="SUPFAM" id="SSF53448">
    <property type="entry name" value="Nucleotide-diphospho-sugar transferases"/>
    <property type="match status" value="1"/>
</dbReference>